<dbReference type="PIRSF" id="PIRSF000445">
    <property type="entry name" value="4pyrrol_synth_GluRdtase"/>
    <property type="match status" value="1"/>
</dbReference>
<evidence type="ECO:0000256" key="8">
    <source>
        <dbReference type="ARBA" id="ARBA00068659"/>
    </source>
</evidence>
<dbReference type="GO" id="GO:0019353">
    <property type="term" value="P:protoporphyrinogen IX biosynthetic process from glutamate"/>
    <property type="evidence" value="ECO:0007669"/>
    <property type="project" value="TreeGrafter"/>
</dbReference>
<comment type="similarity">
    <text evidence="2 9 14">Belongs to the glutamyl-tRNA reductase family.</text>
</comment>
<evidence type="ECO:0000256" key="5">
    <source>
        <dbReference type="ARBA" id="ARBA00023002"/>
    </source>
</evidence>
<feature type="binding site" evidence="9 11">
    <location>
        <begin position="49"/>
        <end position="52"/>
    </location>
    <ligand>
        <name>substrate</name>
    </ligand>
</feature>
<feature type="binding site" evidence="9 11">
    <location>
        <position position="109"/>
    </location>
    <ligand>
        <name>substrate</name>
    </ligand>
</feature>
<name>A0A419V6U1_9BACL</name>
<evidence type="ECO:0000256" key="12">
    <source>
        <dbReference type="PIRSR" id="PIRSR000445-3"/>
    </source>
</evidence>
<evidence type="ECO:0000256" key="1">
    <source>
        <dbReference type="ARBA" id="ARBA00005059"/>
    </source>
</evidence>
<dbReference type="Proteomes" id="UP000285120">
    <property type="component" value="Unassembled WGS sequence"/>
</dbReference>
<reference evidence="18 19" key="1">
    <citation type="submission" date="2018-09" db="EMBL/GenBank/DDBJ databases">
        <title>Genomic Encyclopedia of Archaeal and Bacterial Type Strains, Phase II (KMG-II): from individual species to whole genera.</title>
        <authorList>
            <person name="Goeker M."/>
        </authorList>
    </citation>
    <scope>NUCLEOTIDE SEQUENCE [LARGE SCALE GENOMIC DNA]</scope>
    <source>
        <strain evidence="18 19">DSM 17008</strain>
    </source>
</reference>
<dbReference type="CDD" id="cd05213">
    <property type="entry name" value="NAD_bind_Glutamyl_tRNA_reduct"/>
    <property type="match status" value="1"/>
</dbReference>
<dbReference type="NCBIfam" id="TIGR01035">
    <property type="entry name" value="hemA"/>
    <property type="match status" value="1"/>
</dbReference>
<dbReference type="SUPFAM" id="SSF51735">
    <property type="entry name" value="NAD(P)-binding Rossmann-fold domains"/>
    <property type="match status" value="1"/>
</dbReference>
<evidence type="ECO:0000256" key="2">
    <source>
        <dbReference type="ARBA" id="ARBA00005916"/>
    </source>
</evidence>
<feature type="domain" description="Quinate/shikimate 5-dehydrogenase/glutamyl-tRNA reductase" evidence="16">
    <location>
        <begin position="171"/>
        <end position="306"/>
    </location>
</feature>
<feature type="binding site" evidence="9 12">
    <location>
        <begin position="189"/>
        <end position="194"/>
    </location>
    <ligand>
        <name>NADP(+)</name>
        <dbReference type="ChEBI" id="CHEBI:58349"/>
    </ligand>
</feature>
<feature type="domain" description="Glutamyl-tRNA reductase N-terminal" evidence="17">
    <location>
        <begin position="7"/>
        <end position="156"/>
    </location>
</feature>
<comment type="miscellaneous">
    <text evidence="9">During catalysis, the active site Cys acts as a nucleophile attacking the alpha-carbonyl group of tRNA-bound glutamate with the formation of a thioester intermediate between enzyme and glutamate, and the concomitant release of tRNA(Glu). The thioester intermediate is finally reduced by direct hydride transfer from NADPH, to form the product GSA.</text>
</comment>
<dbReference type="Gene3D" id="3.40.50.720">
    <property type="entry name" value="NAD(P)-binding Rossmann-like Domain"/>
    <property type="match status" value="1"/>
</dbReference>
<keyword evidence="4 9" id="KW-0521">NADP</keyword>
<keyword evidence="6 9" id="KW-0627">Porphyrin biosynthesis</keyword>
<accession>A0A419V6U1</accession>
<evidence type="ECO:0000259" key="17">
    <source>
        <dbReference type="Pfam" id="PF05201"/>
    </source>
</evidence>
<feature type="site" description="Important for activity" evidence="9 13">
    <location>
        <position position="99"/>
    </location>
</feature>
<dbReference type="HAMAP" id="MF_00087">
    <property type="entry name" value="Glu_tRNA_reductase"/>
    <property type="match status" value="1"/>
</dbReference>
<comment type="catalytic activity">
    <reaction evidence="7 9 14">
        <text>(S)-4-amino-5-oxopentanoate + tRNA(Glu) + NADP(+) = L-glutamyl-tRNA(Glu) + NADPH + H(+)</text>
        <dbReference type="Rhea" id="RHEA:12344"/>
        <dbReference type="Rhea" id="RHEA-COMP:9663"/>
        <dbReference type="Rhea" id="RHEA-COMP:9680"/>
        <dbReference type="ChEBI" id="CHEBI:15378"/>
        <dbReference type="ChEBI" id="CHEBI:57501"/>
        <dbReference type="ChEBI" id="CHEBI:57783"/>
        <dbReference type="ChEBI" id="CHEBI:58349"/>
        <dbReference type="ChEBI" id="CHEBI:78442"/>
        <dbReference type="ChEBI" id="CHEBI:78520"/>
        <dbReference type="EC" id="1.2.1.70"/>
    </reaction>
</comment>
<feature type="binding site" evidence="9 11">
    <location>
        <position position="120"/>
    </location>
    <ligand>
        <name>substrate</name>
    </ligand>
</feature>
<evidence type="ECO:0000256" key="11">
    <source>
        <dbReference type="PIRSR" id="PIRSR000445-2"/>
    </source>
</evidence>
<gene>
    <name evidence="9" type="primary">hemA</name>
    <name evidence="18" type="ORF">ATL39_1381</name>
</gene>
<evidence type="ECO:0000256" key="4">
    <source>
        <dbReference type="ARBA" id="ARBA00022857"/>
    </source>
</evidence>
<dbReference type="RefSeq" id="WP_120192542.1">
    <property type="nucleotide sequence ID" value="NZ_RAPK01000007.1"/>
</dbReference>
<evidence type="ECO:0000259" key="16">
    <source>
        <dbReference type="Pfam" id="PF01488"/>
    </source>
</evidence>
<dbReference type="FunFam" id="3.30.460.30:FF:000001">
    <property type="entry name" value="Glutamyl-tRNA reductase"/>
    <property type="match status" value="1"/>
</dbReference>
<evidence type="ECO:0000256" key="6">
    <source>
        <dbReference type="ARBA" id="ARBA00023244"/>
    </source>
</evidence>
<dbReference type="PANTHER" id="PTHR43013:SF1">
    <property type="entry name" value="GLUTAMYL-TRNA REDUCTASE"/>
    <property type="match status" value="1"/>
</dbReference>
<evidence type="ECO:0000313" key="18">
    <source>
        <dbReference type="EMBL" id="RKD75680.1"/>
    </source>
</evidence>
<dbReference type="InterPro" id="IPR036453">
    <property type="entry name" value="GluRdtase_dimer_dom_sf"/>
</dbReference>
<dbReference type="OrthoDB" id="110209at2"/>
<comment type="function">
    <text evidence="9">Catalyzes the NADPH-dependent reduction of glutamyl-tRNA(Glu) to glutamate 1-semialdehyde (GSA).</text>
</comment>
<organism evidence="18 19">
    <name type="scientific">Sinobaca qinghaiensis</name>
    <dbReference type="NCBI Taxonomy" id="342944"/>
    <lineage>
        <taxon>Bacteria</taxon>
        <taxon>Bacillati</taxon>
        <taxon>Bacillota</taxon>
        <taxon>Bacilli</taxon>
        <taxon>Bacillales</taxon>
        <taxon>Sporolactobacillaceae</taxon>
        <taxon>Sinobaca</taxon>
    </lineage>
</organism>
<dbReference type="InterPro" id="IPR036291">
    <property type="entry name" value="NAD(P)-bd_dom_sf"/>
</dbReference>
<feature type="domain" description="Tetrapyrrole biosynthesis glutamyl-tRNA reductase dimerisation" evidence="15">
    <location>
        <begin position="320"/>
        <end position="419"/>
    </location>
</feature>
<dbReference type="AlphaFoldDB" id="A0A419V6U1"/>
<evidence type="ECO:0000313" key="19">
    <source>
        <dbReference type="Proteomes" id="UP000285120"/>
    </source>
</evidence>
<dbReference type="PANTHER" id="PTHR43013">
    <property type="entry name" value="GLUTAMYL-TRNA REDUCTASE"/>
    <property type="match status" value="1"/>
</dbReference>
<dbReference type="SUPFAM" id="SSF69075">
    <property type="entry name" value="Glutamyl tRNA-reductase dimerization domain"/>
    <property type="match status" value="1"/>
</dbReference>
<dbReference type="GO" id="GO:0050661">
    <property type="term" value="F:NADP binding"/>
    <property type="evidence" value="ECO:0007669"/>
    <property type="project" value="InterPro"/>
</dbReference>
<sequence length="466" mass="52492">MHILVAGLDYKTTPVEIREQLAFQDGTLPEALHSLSGMKSILECTIISTCNRTEVYAVVDQLHTGRQYIKQFLSQWFDLPKEEFGPYLTIRENDAAIQHLFKVATGLDSMILGETQILGQVKNSFFTAQDSEATGTIFNELFKQAITFAKKAHNETEINDNAVSVSYAAVELGHKIFGDFSNKNVLILGAGKMSELTARHLYSSGAAEVTVLNRTFSKAAELADRIFGRALEMDHLQQTLESADIVISSTGSKEYVIDRKMMETALKKRRGRPLFMIDIAVPRDLDPELNDLDNIFLYDIDDLQGIVESNLSERKVAAAKIEDMMQDQLLQFKEWVDTLGVVPIISALRSKAVSIQADTMDSIERKLPDLTERERKILRKHTKSIVNQMLRDPIMRAKELAAEPDAEQSLALFTEIFALEEEIASAKEVESIQHKQNLQIEEDRQIAQKKPPLLPYAYAKDVTLRV</sequence>
<dbReference type="Pfam" id="PF01488">
    <property type="entry name" value="Shikimate_DH"/>
    <property type="match status" value="1"/>
</dbReference>
<evidence type="ECO:0000256" key="7">
    <source>
        <dbReference type="ARBA" id="ARBA00047464"/>
    </source>
</evidence>
<feature type="active site" description="Nucleophile" evidence="9 10">
    <location>
        <position position="50"/>
    </location>
</feature>
<dbReference type="InterPro" id="IPR018214">
    <property type="entry name" value="GluRdtase_CS"/>
</dbReference>
<dbReference type="InterPro" id="IPR000343">
    <property type="entry name" value="4pyrrol_synth_GluRdtase"/>
</dbReference>
<dbReference type="EC" id="1.2.1.70" evidence="3 9"/>
<dbReference type="InterPro" id="IPR015895">
    <property type="entry name" value="4pyrrol_synth_GluRdtase_N"/>
</dbReference>
<evidence type="ECO:0000259" key="15">
    <source>
        <dbReference type="Pfam" id="PF00745"/>
    </source>
</evidence>
<dbReference type="Gene3D" id="3.30.460.30">
    <property type="entry name" value="Glutamyl-tRNA reductase, N-terminal domain"/>
    <property type="match status" value="1"/>
</dbReference>
<keyword evidence="5 9" id="KW-0560">Oxidoreductase</keyword>
<keyword evidence="19" id="KW-1185">Reference proteome</keyword>
<dbReference type="GO" id="GO:0008883">
    <property type="term" value="F:glutamyl-tRNA reductase activity"/>
    <property type="evidence" value="ECO:0007669"/>
    <property type="project" value="UniProtKB-UniRule"/>
</dbReference>
<dbReference type="Pfam" id="PF05201">
    <property type="entry name" value="GlutR_N"/>
    <property type="match status" value="1"/>
</dbReference>
<protein>
    <recommendedName>
        <fullName evidence="8 9">Glutamyl-tRNA reductase</fullName>
        <shortName evidence="9">GluTR</shortName>
        <ecNumber evidence="3 9">1.2.1.70</ecNumber>
    </recommendedName>
</protein>
<dbReference type="NCBIfam" id="NF000744">
    <property type="entry name" value="PRK00045.1-3"/>
    <property type="match status" value="1"/>
</dbReference>
<comment type="pathway">
    <text evidence="1 9 14">Porphyrin-containing compound metabolism; protoporphyrin-IX biosynthesis; 5-aminolevulinate from L-glutamyl-tRNA(Glu): step 1/2.</text>
</comment>
<proteinExistence type="inferred from homology"/>
<dbReference type="InterPro" id="IPR036343">
    <property type="entry name" value="GluRdtase_N_sf"/>
</dbReference>
<comment type="domain">
    <text evidence="9">Possesses an unusual extended V-shaped dimeric structure with each monomer consisting of three distinct domains arranged along a curved 'spinal' alpha-helix. The N-terminal catalytic domain specifically recognizes the glutamate moiety of the substrate. The second domain is the NADPH-binding domain, and the third C-terminal domain is responsible for dimerization.</text>
</comment>
<dbReference type="SUPFAM" id="SSF69742">
    <property type="entry name" value="Glutamyl tRNA-reductase catalytic, N-terminal domain"/>
    <property type="match status" value="1"/>
</dbReference>
<feature type="binding site" evidence="9 11">
    <location>
        <begin position="114"/>
        <end position="116"/>
    </location>
    <ligand>
        <name>substrate</name>
    </ligand>
</feature>
<dbReference type="PROSITE" id="PS00747">
    <property type="entry name" value="GLUTR"/>
    <property type="match status" value="1"/>
</dbReference>
<comment type="subunit">
    <text evidence="9">Homodimer.</text>
</comment>
<dbReference type="EMBL" id="RAPK01000007">
    <property type="protein sequence ID" value="RKD75680.1"/>
    <property type="molecule type" value="Genomic_DNA"/>
</dbReference>
<dbReference type="InterPro" id="IPR006151">
    <property type="entry name" value="Shikm_DH/Glu-tRNA_Rdtase"/>
</dbReference>
<evidence type="ECO:0000256" key="13">
    <source>
        <dbReference type="PIRSR" id="PIRSR000445-4"/>
    </source>
</evidence>
<evidence type="ECO:0000256" key="10">
    <source>
        <dbReference type="PIRSR" id="PIRSR000445-1"/>
    </source>
</evidence>
<dbReference type="FunFam" id="3.40.50.720:FF:000031">
    <property type="entry name" value="Glutamyl-tRNA reductase"/>
    <property type="match status" value="1"/>
</dbReference>
<dbReference type="Pfam" id="PF00745">
    <property type="entry name" value="GlutR_dimer"/>
    <property type="match status" value="1"/>
</dbReference>
<evidence type="ECO:0000256" key="3">
    <source>
        <dbReference type="ARBA" id="ARBA00012970"/>
    </source>
</evidence>
<evidence type="ECO:0000256" key="9">
    <source>
        <dbReference type="HAMAP-Rule" id="MF_00087"/>
    </source>
</evidence>
<dbReference type="UniPathway" id="UPA00251">
    <property type="reaction ID" value="UER00316"/>
</dbReference>
<dbReference type="InterPro" id="IPR015896">
    <property type="entry name" value="4pyrrol_synth_GluRdtase_dimer"/>
</dbReference>
<evidence type="ECO:0000256" key="14">
    <source>
        <dbReference type="RuleBase" id="RU000584"/>
    </source>
</evidence>
<comment type="caution">
    <text evidence="18">The sequence shown here is derived from an EMBL/GenBank/DDBJ whole genome shotgun (WGS) entry which is preliminary data.</text>
</comment>